<comment type="caution">
    <text evidence="1">The sequence shown here is derived from an EMBL/GenBank/DDBJ whole genome shotgun (WGS) entry which is preliminary data.</text>
</comment>
<dbReference type="EMBL" id="JAPDRQ010000041">
    <property type="protein sequence ID" value="KAJ9659312.1"/>
    <property type="molecule type" value="Genomic_DNA"/>
</dbReference>
<reference evidence="1" key="1">
    <citation type="submission" date="2022-10" db="EMBL/GenBank/DDBJ databases">
        <title>Culturing micro-colonial fungi from biological soil crusts in the Mojave desert and describing Neophaeococcomyces mojavensis, and introducing the new genera and species Taxawa tesnikishii.</title>
        <authorList>
            <person name="Kurbessoian T."/>
            <person name="Stajich J.E."/>
        </authorList>
    </citation>
    <scope>NUCLEOTIDE SEQUENCE</scope>
    <source>
        <strain evidence="1">JES_112</strain>
    </source>
</reference>
<organism evidence="1 2">
    <name type="scientific">Neophaeococcomyces mojaviensis</name>
    <dbReference type="NCBI Taxonomy" id="3383035"/>
    <lineage>
        <taxon>Eukaryota</taxon>
        <taxon>Fungi</taxon>
        <taxon>Dikarya</taxon>
        <taxon>Ascomycota</taxon>
        <taxon>Pezizomycotina</taxon>
        <taxon>Eurotiomycetes</taxon>
        <taxon>Chaetothyriomycetidae</taxon>
        <taxon>Chaetothyriales</taxon>
        <taxon>Chaetothyriales incertae sedis</taxon>
        <taxon>Neophaeococcomyces</taxon>
    </lineage>
</organism>
<keyword evidence="2" id="KW-1185">Reference proteome</keyword>
<evidence type="ECO:0000313" key="2">
    <source>
        <dbReference type="Proteomes" id="UP001172386"/>
    </source>
</evidence>
<accession>A0ACC3ACH0</accession>
<sequence length="492" mass="54784">MQRFNWHAWRLTYNVTKPFPFQWFTLFVVIEFVIATILFSFVSFTTSGFNLVSEYYANPNTTETQSVIAGVSSFFTSRFTPKCQSAEILVGTDFSTNNSALTYTINSVKQANQIFSSSLVYHNNPFQDCVVNNIKVAFESFDRTAAQIGRAKYAPDLTASVTCNQPVPYAEFATINITAKYNYIPSTVGIYDGYTVFLGRNATSQASLYWGESLLAWYWSLFGWQMTVFNENYFWGNDGTWTKGTYYFTLNTDGTHDMTFYDFLKLLYRAVSVDQDGRYTMIADGAPNTTAEFISKGLGNRLTNAFKSADYLAKSFYSVVMTDLGQVDLRPNILVDPVLLHNFTAGRNESEVNGTAEVSGLPLRTYVASDDANRALGVRRSVIASSYLCQVPRQKSMGELIIAVLVADLVLLQALWNVTMIIAGWFVVSKDRKADWCKGCLTNMRADGMPRHTSHVSGEASGGLGAKGVTHRGETELSNMQSLLTPSSGVIR</sequence>
<name>A0ACC3ACH0_9EURO</name>
<proteinExistence type="predicted"/>
<evidence type="ECO:0000313" key="1">
    <source>
        <dbReference type="EMBL" id="KAJ9659312.1"/>
    </source>
</evidence>
<gene>
    <name evidence="1" type="ORF">H2198_003188</name>
</gene>
<protein>
    <submittedName>
        <fullName evidence="1">Uncharacterized protein</fullName>
    </submittedName>
</protein>
<dbReference type="Proteomes" id="UP001172386">
    <property type="component" value="Unassembled WGS sequence"/>
</dbReference>